<proteinExistence type="predicted"/>
<dbReference type="PRINTS" id="PR01415">
    <property type="entry name" value="ANKYRIN"/>
</dbReference>
<dbReference type="Pfam" id="PF00023">
    <property type="entry name" value="Ank"/>
    <property type="match status" value="1"/>
</dbReference>
<keyword evidence="2 3" id="KW-0040">ANK repeat</keyword>
<dbReference type="Proteomes" id="UP001148614">
    <property type="component" value="Unassembled WGS sequence"/>
</dbReference>
<dbReference type="Pfam" id="PF12796">
    <property type="entry name" value="Ank_2"/>
    <property type="match status" value="1"/>
</dbReference>
<feature type="region of interest" description="Disordered" evidence="5">
    <location>
        <begin position="1746"/>
        <end position="1765"/>
    </location>
</feature>
<evidence type="ECO:0000313" key="7">
    <source>
        <dbReference type="Proteomes" id="UP001148614"/>
    </source>
</evidence>
<evidence type="ECO:0008006" key="8">
    <source>
        <dbReference type="Google" id="ProtNLM"/>
    </source>
</evidence>
<evidence type="ECO:0000256" key="1">
    <source>
        <dbReference type="ARBA" id="ARBA00022737"/>
    </source>
</evidence>
<keyword evidence="7" id="KW-1185">Reference proteome</keyword>
<dbReference type="Gene3D" id="1.25.40.20">
    <property type="entry name" value="Ankyrin repeat-containing domain"/>
    <property type="match status" value="3"/>
</dbReference>
<dbReference type="Pfam" id="PF13606">
    <property type="entry name" value="Ank_3"/>
    <property type="match status" value="1"/>
</dbReference>
<feature type="compositionally biased region" description="Acidic residues" evidence="5">
    <location>
        <begin position="1186"/>
        <end position="1197"/>
    </location>
</feature>
<keyword evidence="1" id="KW-0677">Repeat</keyword>
<evidence type="ECO:0000256" key="2">
    <source>
        <dbReference type="ARBA" id="ARBA00023043"/>
    </source>
</evidence>
<evidence type="ECO:0000256" key="5">
    <source>
        <dbReference type="SAM" id="MobiDB-lite"/>
    </source>
</evidence>
<evidence type="ECO:0000256" key="3">
    <source>
        <dbReference type="PROSITE-ProRule" id="PRU00023"/>
    </source>
</evidence>
<dbReference type="InterPro" id="IPR002110">
    <property type="entry name" value="Ankyrin_rpt"/>
</dbReference>
<dbReference type="PROSITE" id="PS50088">
    <property type="entry name" value="ANK_REPEAT"/>
    <property type="match status" value="3"/>
</dbReference>
<dbReference type="PROSITE" id="PS50297">
    <property type="entry name" value="ANK_REP_REGION"/>
    <property type="match status" value="3"/>
</dbReference>
<keyword evidence="4" id="KW-0175">Coiled coil</keyword>
<name>A0A9W8NCN3_9PEZI</name>
<sequence>MASSQLPKLPAAHNELADYIAKHSDVPMIELMEPYGQFEAKLREMYAQERSNPVLEDPYLNVLPLFTKDTPAIQTRARNLDSETQEQKDKYIMPLPEDKRRANGSPAVVDSLKEFRHNFGVFSESSLSDLDWDNVVAAGSSVVNTLLPVPPEYKKSKRALRQYYHEQFCPASDVDLFLYGLNEEQAIEKIKDIETRVRDAILSEVTVVRTKNAITICSQYPTRHIQIVLRVYKSVSEILTGFDIDCSGAAYDGKQVYTTPRALASYITQINPIDLSRRSPSYENRLSKYSHRNFEVYWPELDRSRVDPTIFERSFQRTLGLARLLVLERLPTTNAREQYLKKRREERGRPELPQRFQHRLYGNIKDIHEDEVADWVDENEVSNYHTFTVPYGQKFHAKKIEKLCYTKDLLLNAEWNQPKEREVYLHRHPAFFGRVEDVIGDCCGTCPKPETPEEIEVAEKESEIYVSGNVSFRIDDPGRQQIGSFNPLTEDDWTEMAYVGNTARLCQAIVDEDLEHVEDWLSQEGADPNTRDYTGRTPLHLAVISSTPAIVKCLVDHGARLVARIADGRTALHLAAARGNLEMAKILLEKSNANEEEEEEKKDQRRKARQEKAKVDTGYAPGDPKLADLVDDDSSEDDDSDGELVDDQSSDNGVQSIATGSFVKVENKDEPKTPETIPLDDDQNDPDFYKIDAIAWDSKCSPLHLAIIGGHCEMVKLLCQEFGADALLPIKIGDGSYGNPNTAILTLVLALSLPIEQAVRMCETLLSLGATSSQADMTGITAFHRYIRKNNMKSIGCLWDNDKLGLKTAINHVAVAGSYWRMNATSPLMTAIDENNPILVLKLLEAGAKPELDFESWLQGAKVAPQVTLGDFDSNQKKYNESAEQPLVIAIRSEHPELALELLEKGVDPSPVTKASWDVINNEWARRYNSGETALDVVRASLKELRKYDGEPAGAVLRTRSHRRSAYTPSSVPEAPRGTEEFLSKFSEGTYQHWLVSNDIEKKMDDYKYDLKKLEEEKERVASIQGMAEKKEAIQSMISQLEKVEAVLVEKGAKTFKELYPKIEAMPRTEKEEDEEESQTEYNFKFSFRGVKDLTSERENAYIKLFEAAWSGDIGTIKSLSLAPWGPENSEPPLKIAVSDLSGNNPFSLAFLKEHFDTAKAILEIVQAQWSPTDEEKARFKMSKYDDDEESYEDSEAGDSGSEPEVYKEIINEQYTIDNIGQVSMQVKSNVLPSAVLDWVVPVFKLRDRDGKVDMSRSRSLDLFSFTISQDDLKCFKFLLDMHTLFAKNAEDEDDSSKFYAFPKAQFEDAIWHGRIDMLTEAIRRTGAGIPLEDLVKKSGTELKVKPRFYQGLTVYGKKRADWANAGRNLAVKPTGIQAPPLLTAALSGSIASVEWFLGDAPMRHYREFGTSTVAKEDPRLKHLNESQGGFDRAITKWLGIQNDYVIHCAVLGPAGNSTNKLIEYLIKVCPASFEAKSDLGYTPLYLACLMGRVPLAKTLIDAGADQSVKDKEFNNIIHACLTNNPDIDLLRQMLDLFDPQLRAHMFRQRNNLSHGGNTPLHLWMKNSYIPASRQPWNDNQQEKTQKLVNLLRLLLEFSKGEELEILNGSGDTVLHTAVLRSFADHTRVLLEQNPKLLYRENTVGRTPGEIAYDLYTNSKVEGVDSIEINLKPYSYLVDKKPEEFLPKAQPNKSSVDATWDVVQEYLGKTEGKRRLVSLNEANDVARRLGESYSWQRYYTKRTTNQNNEYEDDANEEDKNKKEEVDFVTHNYRAERSRAWFPEPAMLNTEPNRRARKS</sequence>
<protein>
    <recommendedName>
        <fullName evidence="8">Ankyrin repeat protein</fullName>
    </recommendedName>
</protein>
<dbReference type="EMBL" id="JANPWZ010001076">
    <property type="protein sequence ID" value="KAJ3569029.1"/>
    <property type="molecule type" value="Genomic_DNA"/>
</dbReference>
<accession>A0A9W8NCN3</accession>
<comment type="caution">
    <text evidence="6">The sequence shown here is derived from an EMBL/GenBank/DDBJ whole genome shotgun (WGS) entry which is preliminary data.</text>
</comment>
<gene>
    <name evidence="6" type="ORF">NPX13_g6221</name>
</gene>
<dbReference type="SUPFAM" id="SSF48403">
    <property type="entry name" value="Ankyrin repeat"/>
    <property type="match status" value="3"/>
</dbReference>
<dbReference type="VEuPathDB" id="FungiDB:F4678DRAFT_147720"/>
<feature type="compositionally biased region" description="Acidic residues" evidence="5">
    <location>
        <begin position="629"/>
        <end position="649"/>
    </location>
</feature>
<feature type="compositionally biased region" description="Polar residues" evidence="5">
    <location>
        <begin position="650"/>
        <end position="659"/>
    </location>
</feature>
<feature type="coiled-coil region" evidence="4">
    <location>
        <begin position="997"/>
        <end position="1047"/>
    </location>
</feature>
<reference evidence="6" key="1">
    <citation type="submission" date="2022-07" db="EMBL/GenBank/DDBJ databases">
        <title>Genome Sequence of Xylaria arbuscula.</title>
        <authorList>
            <person name="Buettner E."/>
        </authorList>
    </citation>
    <scope>NUCLEOTIDE SEQUENCE</scope>
    <source>
        <strain evidence="6">VT107</strain>
    </source>
</reference>
<feature type="repeat" description="ANK" evidence="3">
    <location>
        <begin position="1480"/>
        <end position="1512"/>
    </location>
</feature>
<dbReference type="PANTHER" id="PTHR24198:SF165">
    <property type="entry name" value="ANKYRIN REPEAT-CONTAINING PROTEIN-RELATED"/>
    <property type="match status" value="1"/>
</dbReference>
<feature type="repeat" description="ANK" evidence="3">
    <location>
        <begin position="534"/>
        <end position="566"/>
    </location>
</feature>
<feature type="repeat" description="ANK" evidence="3">
    <location>
        <begin position="567"/>
        <end position="599"/>
    </location>
</feature>
<evidence type="ECO:0000256" key="4">
    <source>
        <dbReference type="SAM" id="Coils"/>
    </source>
</evidence>
<dbReference type="SMART" id="SM00248">
    <property type="entry name" value="ANK"/>
    <property type="match status" value="10"/>
</dbReference>
<dbReference type="InterPro" id="IPR036770">
    <property type="entry name" value="Ankyrin_rpt-contain_sf"/>
</dbReference>
<evidence type="ECO:0000313" key="6">
    <source>
        <dbReference type="EMBL" id="KAJ3569029.1"/>
    </source>
</evidence>
<dbReference type="PANTHER" id="PTHR24198">
    <property type="entry name" value="ANKYRIN REPEAT AND PROTEIN KINASE DOMAIN-CONTAINING PROTEIN"/>
    <property type="match status" value="1"/>
</dbReference>
<organism evidence="6 7">
    <name type="scientific">Xylaria arbuscula</name>
    <dbReference type="NCBI Taxonomy" id="114810"/>
    <lineage>
        <taxon>Eukaryota</taxon>
        <taxon>Fungi</taxon>
        <taxon>Dikarya</taxon>
        <taxon>Ascomycota</taxon>
        <taxon>Pezizomycotina</taxon>
        <taxon>Sordariomycetes</taxon>
        <taxon>Xylariomycetidae</taxon>
        <taxon>Xylariales</taxon>
        <taxon>Xylariaceae</taxon>
        <taxon>Xylaria</taxon>
    </lineage>
</organism>
<feature type="region of interest" description="Disordered" evidence="5">
    <location>
        <begin position="592"/>
        <end position="684"/>
    </location>
</feature>
<feature type="region of interest" description="Disordered" evidence="5">
    <location>
        <begin position="1178"/>
        <end position="1204"/>
    </location>
</feature>